<gene>
    <name evidence="2" type="ORF">J0J70_12740</name>
</gene>
<feature type="transmembrane region" description="Helical" evidence="1">
    <location>
        <begin position="80"/>
        <end position="102"/>
    </location>
</feature>
<protein>
    <submittedName>
        <fullName evidence="2">Uncharacterized protein</fullName>
    </submittedName>
</protein>
<feature type="transmembrane region" description="Helical" evidence="1">
    <location>
        <begin position="7"/>
        <end position="31"/>
    </location>
</feature>
<name>A0A9Q9CGX2_9FIRM</name>
<sequence length="169" mass="19031">MKKAYLYLLIGTILMFFSLGIIALDLIIHIAGYGLMILGMLLILQQRESPSLLIASQLTIGLLIFELLKVGVARAIMSNTLLSIGFMTLILITQLAIFYLIIKSEGEASESLEVQTYQQAELLLSIGLLGLYFISYFSTLAFSLFAILNLCFYFFIVYVFYKLINAYSY</sequence>
<dbReference type="EMBL" id="CP071250">
    <property type="protein sequence ID" value="UUF08415.1"/>
    <property type="molecule type" value="Genomic_DNA"/>
</dbReference>
<evidence type="ECO:0000313" key="3">
    <source>
        <dbReference type="Proteomes" id="UP001058072"/>
    </source>
</evidence>
<proteinExistence type="predicted"/>
<dbReference type="RefSeq" id="WP_055305825.1">
    <property type="nucleotide sequence ID" value="NZ_CP071250.1"/>
</dbReference>
<evidence type="ECO:0000313" key="2">
    <source>
        <dbReference type="EMBL" id="UUF08415.1"/>
    </source>
</evidence>
<dbReference type="Proteomes" id="UP001058072">
    <property type="component" value="Chromosome"/>
</dbReference>
<keyword evidence="1" id="KW-0812">Transmembrane</keyword>
<keyword evidence="1" id="KW-0472">Membrane</keyword>
<reference evidence="2" key="1">
    <citation type="submission" date="2021-03" db="EMBL/GenBank/DDBJ databases">
        <title>Comparative Genomics and Metabolomics in the genus Turicibacter.</title>
        <authorList>
            <person name="Maki J."/>
            <person name="Looft T."/>
        </authorList>
    </citation>
    <scope>NUCLEOTIDE SEQUENCE</scope>
    <source>
        <strain evidence="2">ISU324</strain>
    </source>
</reference>
<keyword evidence="1" id="KW-1133">Transmembrane helix</keyword>
<feature type="transmembrane region" description="Helical" evidence="1">
    <location>
        <begin position="51"/>
        <end position="68"/>
    </location>
</feature>
<evidence type="ECO:0000256" key="1">
    <source>
        <dbReference type="SAM" id="Phobius"/>
    </source>
</evidence>
<feature type="transmembrane region" description="Helical" evidence="1">
    <location>
        <begin position="133"/>
        <end position="161"/>
    </location>
</feature>
<organism evidence="2 3">
    <name type="scientific">Turicibacter bilis</name>
    <dbReference type="NCBI Taxonomy" id="2735723"/>
    <lineage>
        <taxon>Bacteria</taxon>
        <taxon>Bacillati</taxon>
        <taxon>Bacillota</taxon>
        <taxon>Erysipelotrichia</taxon>
        <taxon>Erysipelotrichales</taxon>
        <taxon>Turicibacteraceae</taxon>
        <taxon>Turicibacter</taxon>
    </lineage>
</organism>
<dbReference type="AlphaFoldDB" id="A0A9Q9CGX2"/>
<accession>A0A9Q9CGX2</accession>